<feature type="coiled-coil region" evidence="1">
    <location>
        <begin position="2872"/>
        <end position="2916"/>
    </location>
</feature>
<reference evidence="6" key="1">
    <citation type="submission" date="2016-10" db="EMBL/GenBank/DDBJ databases">
        <authorList>
            <person name="Benchimol M."/>
            <person name="Almeida L.G."/>
            <person name="Vasconcelos A.T."/>
            <person name="Perreira-Neves A."/>
            <person name="Rosa I.A."/>
            <person name="Tasca T."/>
            <person name="Bogo M.R."/>
            <person name="de Souza W."/>
        </authorList>
    </citation>
    <scope>NUCLEOTIDE SEQUENCE [LARGE SCALE GENOMIC DNA]</scope>
    <source>
        <strain evidence="6">K</strain>
    </source>
</reference>
<dbReference type="Gene3D" id="3.40.50.300">
    <property type="entry name" value="P-loop containing nucleotide triphosphate hydrolases"/>
    <property type="match status" value="4"/>
</dbReference>
<dbReference type="GO" id="GO:0051959">
    <property type="term" value="F:dynein light intermediate chain binding"/>
    <property type="evidence" value="ECO:0007669"/>
    <property type="project" value="InterPro"/>
</dbReference>
<dbReference type="GO" id="GO:0008569">
    <property type="term" value="F:minus-end-directed microtubule motor activity"/>
    <property type="evidence" value="ECO:0007669"/>
    <property type="project" value="TreeGrafter"/>
</dbReference>
<dbReference type="Proteomes" id="UP000179807">
    <property type="component" value="Unassembled WGS sequence"/>
</dbReference>
<dbReference type="EMBL" id="MLAK01000926">
    <property type="protein sequence ID" value="OHT01147.1"/>
    <property type="molecule type" value="Genomic_DNA"/>
</dbReference>
<keyword evidence="7" id="KW-1185">Reference proteome</keyword>
<evidence type="ECO:0000313" key="7">
    <source>
        <dbReference type="Proteomes" id="UP000179807"/>
    </source>
</evidence>
<sequence length="4040" mass="465824">MNISILYKKLVIHFVEFPRFFMKKRQIEDVFEDSEFMNQKVRPSIKKSSFAPPGFNPERELYNPPSLEANISTFNVVSPGSGTGDAILQEHNPCLLAMAKRAKSTIRPKVKSSIGHQSIAQGMTSYLTKKPLSDLKEPTTDYFEMKKKKEELDKMSLAFDEDPIAYFSKRKDGRGHLFIYLKYAKERNDPNFSPYELEKVPFSEVGKDYYTMSASGVTHIEENGNTETFTLDKWAKDESAYKSIRKLRTFRLYFLWKPYRVWKNFVQQMHYQETRSILLREPLLYNVYLSKASIAVSKLMVKSDSIINSFILAFYTSKKYTPAEFIFISESNIDKLKTKYKNLIEKAAGVVESLFSSISDPKLLKVKDSEFREIKRKNPNIQQLMILEQKKDKERINRTTKMETEVNAMTDFLRMLDYLLLENLRENCYKSWKFARNVISSDVSAVFTIEVSFSDDGDIKFTPSKEEMLELIDKTLNDALITLETLPRLLKMPSLRVILREGGVDITKLFNEGPTLGDMLATSPTVKDSTDNMKEVIASSYDNAYKYSQTLISFFPLYKLGKTWNVKNYFKKRNGEPYEGTGRFSDERDPNETKDNFLINSQLEPVVDFEAAERVISQLRGEVQKVDDIRFGIVRGPLYIDSKGLKAELTPITSRSLKALEAAFADMIFSKITLLNNAFQSFTAIMKQDPTSLDLYVDFSENVQKTTNFLPQITTEIHCIDEIIDLCERSRFAQQKNPLHPIFERLKEDQKKAIQVRDKLYDKFTFVLKQIIKKKEVKLQHYKTKSQDIPLSTKNIDFEAFLKQTVQLKKKCQNLEGPIAKMIHQQKILNLNITDFPDYGELKQNIDFAEKIYQAAKQWESLRNQTANVPFAHVSMKEYETSVNELQNLLSSLKESWKKPSPIMNEIDTSFSQISPFVPQLSQISNGRMQNRHWEMLFEKCGHKGKYTIEITIQFMLEKGILSHADLITDITTTSLGESQLENEFQAISTHWADVTVPFIDPPQNTEDQLLLGELGNLLADIHDTSEKLNAMLVNRFVKGIKTQVFELCQSMDQFTKIFDQWQIFQGNWTTISSLFKQAAVRHALPHQTTRFEVLRKNWIAIVQHALSDNKIFSVCSYPTLLEDFIENNKSLEVILETIPTYLETKREAIPRLYFLSNDEVLTLLSTSDFTVFTQHFVKIMMHIQRFDSHTSDAPDGVSSDQSAREGCNFVGLKVFGVVGEDGDSLPFVNAINCSGPIDYWIPQIFEMMELSTKDALTISLSRFASSSMTEWVMTVSSYIATLTLLISFARDVDDCFNNLEANQRVFLHFEQEMKHHIHDLMSMMSTPLSASEQMKITSVLNLLLNHYERAHALQEKIQSFSHQEAWHNQLKFKYDTNNAEVNIHFGDDVWVRGKEYWGAIPRLVYTPTVDNAIIDLCISKSNSRVPLVFGPTMSGKNKLFEMLNCYFGKFMFVASAFPDIQPYFIEKMFIGASTSGCSLMFKDLCEFSHRNQSIIFDLTRKLTDSRLNGFDKFKIRDFHCDLNPDVRLMFTASEKFDTGVSSQIREYVRPIALSIPNIRKIVESNLISYGFKAAKSLSSALDDLVSVALVTFEMPPIKSKHMLDIIKDAHNILRQIMHNTKVDDIDYYKAPKVAEQYSLSRAAYNHFRVLIDPTQIDLLFILLYDAFHLFGSIDKFSESLVKPFDFYIDKASVILEKVVTEAINNLNLEVPADYLLQQTQSLMEMLLSYPCVIIYGPPHSGKTLIVDLLSQAFGAMISNGELMNQYKGLMPFKVETIYHRSNSFNSIFGTIVNDKLMGNIWRYGSFHSAIAYLNQFSKTHQRILRFDGVITPELNNYIYQFVSNQDLFKLNNLGSFKNDNCFHCIIETDDIAYLTPSLLNSCGLLMMNSVQSIKSDFSFNVDLIHPSIPFSYVQKEFGDKFSDDEYATIRSVFCEMAPVFVRQFGIDFSISVIRFAFNYILTYNIDCKNEDFMMIVVATSFYVCYCSYSSDSHFQFSDWIIKQFKLKIPQIWAEFTLTESCEEEDKKEQINMSKSPNQSSKVSLLSGNSMLSNANKAKKVLPQIFVDYYEKPTLENIRILNNKIAPIETTYLQDRIIVQGSQFADDFIVPNPQHLAANFAFGVAMKPNSHILINGPCDSGKNALLKFIFSKNEEIHPVFFNVSNKHKTIEQIIDRIQKETTLMHKTVTYTAKPKTYALVFNYLSPDNTEVIEFIRKIIADSKIILTSQIDPNHYDIIQLDNFFVIVRSDSIDFDLRFLEHFILVHIEKYTYTTKMYIINRAMGALGISQDMIQLLNYVFEKLDYTMTEMIDSFIVYANIKVNNNDTIKVLMTSIYFNRFNNKETEFENFCNELIEQNQFPIFQEALIHFKNEKVFARAMQNVSSEVLLLDRTKINDFMTKSLKTTVYNESISNFIKIDHSIGRLGHNCIIYSSTASSRMTLLNLVCRFQGSNFIEILTCESVKEFIYKLLQDDGFHVFVLVLRVEALTSLIINVFIDYIFSALFSEDEYNAIVMKMNKITDESKITDLMKLKLSEKLKKLIRWNVRIAFVPDFELNIPDFDVIHLIEPSKHSICVDLIKENTNQLEIVLSSLSEVIEPFLPYSNINQFYDFVLTFVNLMTGDMKNAYAKNEDVKKALDFFEKLSLENTIFTEKLATLLPDLEKLKADSEASRDAFTSKNDAIAMRKLKLSEEKMFLSTELQNKEEELRQADSDRNQLVPNIELALGYVQKLTVADIEPIRITENDPCDSIKLMLEAIAVLIGVPNTSYESFGHALLMDDDFINKIIDNVKYEQITSTTYENLLPYLNNDKLSKKELESVAPILVTFRNFLDALCAYAARNNIFKEKKLAVEMMKRTLNDFIQDMERELDSINDIESLSKQEQKELQQLQIKYVEIQKQYEEIENQKKKIDSILEDDDKLKRIWAQEIAEFSGHGDSMTGDSILMAVYLTYGGMLDSDMRTELLEMTKEKLDESSITTSFHEDDDILSKITSKIISQGSGLPDDVVLPQSALIDFKHMQMTPRIPLLVDPDGIFIAMIQNNQTVIVSMNSTVFNNAVLNAVKEGKLLIITDVDEFAHKLTKIMTLSKSNEETFSLNEKTVPKNPNFKVLFSTSISDVDQIPYELLLRVTVINVSSSSIETIHTSILHQFVNYFDPSLMTKIVDLQKAELAHHVQVNQFELETLNIISYISNRRSKEPKYDYLSDNESIEKLLKSKKLYFEALGTTESADDVKKELEHAMIPFQPLVTIVQTFWICLARYLPKVKSHYRFNFDSIIGIIKSVFTTTRLTDKVITEDLIKTLKNNIIKALLRWIYPMLSTNDSIFFLFLSTFMLKEGNWEDLSIIIQNLSEKVNGKITYEKPLQFDFFEKLKNAEICEFFSLVKGYIASFFGENFDAEFPFFQIDTSIPYSPQTPSFIISKKVNICNGEFDGSYKHQNDQNHTYGNPGYENCYENQCIGPILDVIQYVKSKSKIDSFECISLTEDDYVLDDIKRTIITSMNRGNWVLLNYTIPSKKAAALINDILYLTVAEPVNNTFKLIVNCHTTEYISSHLLSKSKIITIDSFPSIKRQMLEIYQKYASVIRSSTNLKFLKRLFYLGALTYAHLNNRSFISLGFNKFYGLNDSCFEDYIKFVCSFVERYSETSELNVPIRNLRDFAQNLAFGSQIIETQDRRRIRAILSSFFSIASLEDTFTFVDQRLPNSDKWNIPQDGSIAQFTSHISNLPFFNETEVLMLNHMTADPILHWNLSKWLSVPFLSILNEPEDIGIEEEENNEASKDSTPTQNLSSKNSSRNPNSSRNRTSSKKVVHVRKHNYLPESIDLEEKPVTPLTQFWITEINTYNNILDELDEIKNFEKEKPKLVEIYGDKSKFVQFLKEKREFLIIAYKRVAITDVDLKYINDVRGFFDTYRLEYCFNQDISSDKVFTEFDYKKTQSTVFSISGLSIFNGFVSNGILVPLNEEQTKPFSPCPQIFVSFGERSNKSKFFICPLFKTVFPSYEEEEIVDGETTNFVTDICFETQRGDRNWLLNSTSLYINVPIIFK</sequence>
<dbReference type="InterPro" id="IPR042222">
    <property type="entry name" value="Dynein_2_N"/>
</dbReference>
<proteinExistence type="predicted"/>
<dbReference type="Gene3D" id="1.10.287.2620">
    <property type="match status" value="1"/>
</dbReference>
<dbReference type="FunFam" id="3.20.180.20:FF:000006">
    <property type="entry name" value="Dynein heavy chain family protein"/>
    <property type="match status" value="1"/>
</dbReference>
<dbReference type="Pfam" id="PF12774">
    <property type="entry name" value="AAA_6"/>
    <property type="match status" value="1"/>
</dbReference>
<dbReference type="Gene3D" id="1.10.8.720">
    <property type="entry name" value="Region D6 of dynein motor"/>
    <property type="match status" value="1"/>
</dbReference>
<name>A0A1J4JQ23_9EUKA</name>
<feature type="domain" description="Dynein heavy chain AAA lid" evidence="5">
    <location>
        <begin position="3593"/>
        <end position="3734"/>
    </location>
</feature>
<dbReference type="InterPro" id="IPR042228">
    <property type="entry name" value="Dynein_linker_3"/>
</dbReference>
<organism evidence="6 7">
    <name type="scientific">Tritrichomonas foetus</name>
    <dbReference type="NCBI Taxonomy" id="1144522"/>
    <lineage>
        <taxon>Eukaryota</taxon>
        <taxon>Metamonada</taxon>
        <taxon>Parabasalia</taxon>
        <taxon>Tritrichomonadida</taxon>
        <taxon>Tritrichomonadidae</taxon>
        <taxon>Tritrichomonas</taxon>
    </lineage>
</organism>
<dbReference type="GO" id="GO:0005524">
    <property type="term" value="F:ATP binding"/>
    <property type="evidence" value="ECO:0007669"/>
    <property type="project" value="InterPro"/>
</dbReference>
<dbReference type="RefSeq" id="XP_068354283.1">
    <property type="nucleotide sequence ID" value="XM_068490292.1"/>
</dbReference>
<dbReference type="Pfam" id="PF08393">
    <property type="entry name" value="DHC_N2"/>
    <property type="match status" value="1"/>
</dbReference>
<feature type="domain" description="Dynein heavy chain hydrolytic ATP-binding dynein motor region" evidence="4">
    <location>
        <begin position="1395"/>
        <end position="1586"/>
    </location>
</feature>
<dbReference type="FunFam" id="1.20.140.100:FF:000008">
    <property type="entry name" value="Dynein heavy chain domain 1"/>
    <property type="match status" value="1"/>
</dbReference>
<dbReference type="InterPro" id="IPR027417">
    <property type="entry name" value="P-loop_NTPase"/>
</dbReference>
<dbReference type="OrthoDB" id="6146608at2759"/>
<dbReference type="GO" id="GO:0045505">
    <property type="term" value="F:dynein intermediate chain binding"/>
    <property type="evidence" value="ECO:0007669"/>
    <property type="project" value="InterPro"/>
</dbReference>
<dbReference type="InterPro" id="IPR013602">
    <property type="entry name" value="Dynein_heavy_linker"/>
</dbReference>
<evidence type="ECO:0000256" key="2">
    <source>
        <dbReference type="SAM" id="MobiDB-lite"/>
    </source>
</evidence>
<feature type="domain" description="Dynein heavy chain linker" evidence="3">
    <location>
        <begin position="841"/>
        <end position="1257"/>
    </location>
</feature>
<dbReference type="PANTHER" id="PTHR10676">
    <property type="entry name" value="DYNEIN HEAVY CHAIN FAMILY PROTEIN"/>
    <property type="match status" value="1"/>
</dbReference>
<dbReference type="GO" id="GO:0030286">
    <property type="term" value="C:dynein complex"/>
    <property type="evidence" value="ECO:0007669"/>
    <property type="project" value="InterPro"/>
</dbReference>
<evidence type="ECO:0000256" key="1">
    <source>
        <dbReference type="SAM" id="Coils"/>
    </source>
</evidence>
<dbReference type="InterPro" id="IPR041658">
    <property type="entry name" value="AAA_lid_11"/>
</dbReference>
<dbReference type="Gene3D" id="3.20.180.20">
    <property type="entry name" value="Dynein heavy chain, N-terminal domain 2"/>
    <property type="match status" value="1"/>
</dbReference>
<evidence type="ECO:0000259" key="3">
    <source>
        <dbReference type="Pfam" id="PF08393"/>
    </source>
</evidence>
<accession>A0A1J4JQ23</accession>
<dbReference type="VEuPathDB" id="TrichDB:TRFO_01752"/>
<dbReference type="GO" id="GO:0097729">
    <property type="term" value="C:9+2 motile cilium"/>
    <property type="evidence" value="ECO:0007669"/>
    <property type="project" value="TreeGrafter"/>
</dbReference>
<feature type="compositionally biased region" description="Low complexity" evidence="2">
    <location>
        <begin position="3785"/>
        <end position="3799"/>
    </location>
</feature>
<dbReference type="InterPro" id="IPR035699">
    <property type="entry name" value="AAA_6"/>
</dbReference>
<dbReference type="PANTHER" id="PTHR10676:SF396">
    <property type="entry name" value="DYNEIN AXONEMAL HEAVY CHAIN 1"/>
    <property type="match status" value="1"/>
</dbReference>
<protein>
    <submittedName>
        <fullName evidence="6">Dynein heavy chain family protein</fullName>
    </submittedName>
</protein>
<comment type="caution">
    <text evidence="6">The sequence shown here is derived from an EMBL/GenBank/DDBJ whole genome shotgun (WGS) entry which is preliminary data.</text>
</comment>
<dbReference type="Pfam" id="PF18198">
    <property type="entry name" value="AAA_lid_11"/>
    <property type="match status" value="1"/>
</dbReference>
<dbReference type="Gene3D" id="1.20.140.100">
    <property type="entry name" value="Dynein heavy chain, N-terminal domain 2"/>
    <property type="match status" value="1"/>
</dbReference>
<gene>
    <name evidence="6" type="ORF">TRFO_01752</name>
</gene>
<feature type="coiled-coil region" evidence="1">
    <location>
        <begin position="2687"/>
        <end position="2714"/>
    </location>
</feature>
<dbReference type="GO" id="GO:0060294">
    <property type="term" value="P:cilium movement involved in cell motility"/>
    <property type="evidence" value="ECO:0007669"/>
    <property type="project" value="TreeGrafter"/>
</dbReference>
<feature type="region of interest" description="Disordered" evidence="2">
    <location>
        <begin position="3768"/>
        <end position="3805"/>
    </location>
</feature>
<dbReference type="Gene3D" id="1.20.920.20">
    <property type="match status" value="1"/>
</dbReference>
<dbReference type="InterPro" id="IPR026983">
    <property type="entry name" value="DHC"/>
</dbReference>
<dbReference type="InterPro" id="IPR042219">
    <property type="entry name" value="AAA_lid_11_sf"/>
</dbReference>
<evidence type="ECO:0000259" key="4">
    <source>
        <dbReference type="Pfam" id="PF12774"/>
    </source>
</evidence>
<keyword evidence="1" id="KW-0175">Coiled coil</keyword>
<evidence type="ECO:0000259" key="5">
    <source>
        <dbReference type="Pfam" id="PF18198"/>
    </source>
</evidence>
<evidence type="ECO:0000313" key="6">
    <source>
        <dbReference type="EMBL" id="OHT01147.1"/>
    </source>
</evidence>
<dbReference type="GeneID" id="94824996"/>
<dbReference type="Gene3D" id="1.20.58.1120">
    <property type="match status" value="1"/>
</dbReference>